<dbReference type="AlphaFoldDB" id="A0A8J8CKU3"/>
<gene>
    <name evidence="2" type="ORF">GS601_16935</name>
</gene>
<evidence type="ECO:0000313" key="2">
    <source>
        <dbReference type="EMBL" id="NDJ18951.1"/>
    </source>
</evidence>
<dbReference type="RefSeq" id="WP_162424479.1">
    <property type="nucleotide sequence ID" value="NZ_WVIE01000022.1"/>
</dbReference>
<keyword evidence="3" id="KW-1185">Reference proteome</keyword>
<protein>
    <submittedName>
        <fullName evidence="2">1-acyl-sn-glycerol-3-phosphate acyltransferase</fullName>
    </submittedName>
</protein>
<dbReference type="InterPro" id="IPR002123">
    <property type="entry name" value="Plipid/glycerol_acylTrfase"/>
</dbReference>
<name>A0A8J8CKU3_9CYAN</name>
<proteinExistence type="predicted"/>
<dbReference type="Proteomes" id="UP000646053">
    <property type="component" value="Unassembled WGS sequence"/>
</dbReference>
<organism evidence="2 3">
    <name type="scientific">Myxacorys almedinensis A</name>
    <dbReference type="NCBI Taxonomy" id="2690445"/>
    <lineage>
        <taxon>Bacteria</taxon>
        <taxon>Bacillati</taxon>
        <taxon>Cyanobacteriota</taxon>
        <taxon>Cyanophyceae</taxon>
        <taxon>Leptolyngbyales</taxon>
        <taxon>Leptolyngbyaceae</taxon>
        <taxon>Myxacorys</taxon>
        <taxon>Myxacorys almedinensis</taxon>
    </lineage>
</organism>
<evidence type="ECO:0000313" key="3">
    <source>
        <dbReference type="Proteomes" id="UP000646053"/>
    </source>
</evidence>
<evidence type="ECO:0000259" key="1">
    <source>
        <dbReference type="SMART" id="SM00563"/>
    </source>
</evidence>
<keyword evidence="2" id="KW-0012">Acyltransferase</keyword>
<dbReference type="SUPFAM" id="SSF69593">
    <property type="entry name" value="Glycerol-3-phosphate (1)-acyltransferase"/>
    <property type="match status" value="1"/>
</dbReference>
<accession>A0A8J8CKU3</accession>
<keyword evidence="2" id="KW-0808">Transferase</keyword>
<dbReference type="GO" id="GO:0016746">
    <property type="term" value="F:acyltransferase activity"/>
    <property type="evidence" value="ECO:0007669"/>
    <property type="project" value="UniProtKB-KW"/>
</dbReference>
<sequence length="464" mass="53032">MPRSLQQVQPPLEFIPPALDRKAVYFLRSTLPLWLRFKTPIREVEAKNLEQLAHLYQQFQDGKIRLLLAFRHPSTDDPASMMYLMHHLLPRFAKQHGIRLQPPTHAHFMYDRGIPLWAGAIVGWMYSKLGGTPIHRGKLDRVGLRSARDLFANGQFPMMAAPEGATNGHNEIISPLEPGISQLGFWCAEDVQKAGRSEDVVIVPVGLQYRYATPPWDAIEKLLSELETDAGLNKSDIDESKGSEKHLYHRLYRLAAHLLVKMEEFYRRFYHQKIGTTENAKADTITNEEFAIRLQELLNTALQVPEDYFNVLAKGTVIDRCRRLEQAAWDCIYREDLQLDKLSPLERGLADLVAEEAQLRIWHMRIVESFVAVTGQYVVEKPTAERFTETVLIMWDTITRIKGGNAFHRPKLGKQTALITIGDPISLGGDRWAAYKKDRRSAKQAIADLTQDLQDAMEKMILNS</sequence>
<reference evidence="2" key="1">
    <citation type="submission" date="2019-12" db="EMBL/GenBank/DDBJ databases">
        <title>High-Quality draft genome sequences of three cyanobacteria isolated from the limestone walls of the Old Cathedral of Coimbra.</title>
        <authorList>
            <person name="Tiago I."/>
            <person name="Soares F."/>
            <person name="Portugal A."/>
        </authorList>
    </citation>
    <scope>NUCLEOTIDE SEQUENCE</scope>
    <source>
        <strain evidence="2">A</strain>
    </source>
</reference>
<comment type="caution">
    <text evidence="2">The sequence shown here is derived from an EMBL/GenBank/DDBJ whole genome shotgun (WGS) entry which is preliminary data.</text>
</comment>
<dbReference type="EMBL" id="WVIE01000022">
    <property type="protein sequence ID" value="NDJ18951.1"/>
    <property type="molecule type" value="Genomic_DNA"/>
</dbReference>
<feature type="domain" description="Phospholipid/glycerol acyltransferase" evidence="1">
    <location>
        <begin position="66"/>
        <end position="210"/>
    </location>
</feature>
<dbReference type="SMART" id="SM00563">
    <property type="entry name" value="PlsC"/>
    <property type="match status" value="1"/>
</dbReference>